<dbReference type="PROSITE" id="PS50309">
    <property type="entry name" value="DC"/>
    <property type="match status" value="1"/>
</dbReference>
<dbReference type="Pfam" id="PF03607">
    <property type="entry name" value="DCX"/>
    <property type="match status" value="1"/>
</dbReference>
<evidence type="ECO:0000313" key="3">
    <source>
        <dbReference type="Proteomes" id="UP000784294"/>
    </source>
</evidence>
<keyword evidence="3" id="KW-1185">Reference proteome</keyword>
<dbReference type="Proteomes" id="UP000784294">
    <property type="component" value="Unassembled WGS sequence"/>
</dbReference>
<dbReference type="AlphaFoldDB" id="A0A3S5AQW1"/>
<dbReference type="SUPFAM" id="SSF89837">
    <property type="entry name" value="Doublecortin (DC)"/>
    <property type="match status" value="1"/>
</dbReference>
<gene>
    <name evidence="2" type="ORF">PXEA_LOCUS16270</name>
</gene>
<evidence type="ECO:0000259" key="1">
    <source>
        <dbReference type="PROSITE" id="PS50309"/>
    </source>
</evidence>
<dbReference type="InterPro" id="IPR036572">
    <property type="entry name" value="Doublecortin_dom_sf"/>
</dbReference>
<dbReference type="EMBL" id="CAAALY010058626">
    <property type="protein sequence ID" value="VEL22830.1"/>
    <property type="molecule type" value="Genomic_DNA"/>
</dbReference>
<feature type="domain" description="Doublecortin" evidence="1">
    <location>
        <begin position="1"/>
        <end position="82"/>
    </location>
</feature>
<reference evidence="2" key="1">
    <citation type="submission" date="2018-11" db="EMBL/GenBank/DDBJ databases">
        <authorList>
            <consortium name="Pathogen Informatics"/>
        </authorList>
    </citation>
    <scope>NUCLEOTIDE SEQUENCE</scope>
</reference>
<accession>A0A3S5AQW1</accession>
<proteinExistence type="predicted"/>
<organism evidence="2 3">
    <name type="scientific">Protopolystoma xenopodis</name>
    <dbReference type="NCBI Taxonomy" id="117903"/>
    <lineage>
        <taxon>Eukaryota</taxon>
        <taxon>Metazoa</taxon>
        <taxon>Spiralia</taxon>
        <taxon>Lophotrochozoa</taxon>
        <taxon>Platyhelminthes</taxon>
        <taxon>Monogenea</taxon>
        <taxon>Polyopisthocotylea</taxon>
        <taxon>Polystomatidea</taxon>
        <taxon>Polystomatidae</taxon>
        <taxon>Protopolystoma</taxon>
    </lineage>
</organism>
<dbReference type="Gene3D" id="3.10.20.230">
    <property type="entry name" value="Doublecortin domain"/>
    <property type="match status" value="1"/>
</dbReference>
<protein>
    <recommendedName>
        <fullName evidence="1">Doublecortin domain-containing protein</fullName>
    </recommendedName>
</protein>
<name>A0A3S5AQW1_9PLAT</name>
<sequence length="133" mass="15040">MDQELKQAAQLLQTVGISDWLMLLDQLSGCHHLNEWTTRAHGALVKRLYTPEGEAIHEMKDLENGAKVYASHGEAWIDTSGSGTFARLSALPHRLDSTFHMRYTMSLYRNTHTHSHLSGLSSWPELRSGQRNV</sequence>
<evidence type="ECO:0000313" key="2">
    <source>
        <dbReference type="EMBL" id="VEL22830.1"/>
    </source>
</evidence>
<dbReference type="GO" id="GO:0035556">
    <property type="term" value="P:intracellular signal transduction"/>
    <property type="evidence" value="ECO:0007669"/>
    <property type="project" value="InterPro"/>
</dbReference>
<dbReference type="InterPro" id="IPR003533">
    <property type="entry name" value="Doublecortin_dom"/>
</dbReference>
<comment type="caution">
    <text evidence="2">The sequence shown here is derived from an EMBL/GenBank/DDBJ whole genome shotgun (WGS) entry which is preliminary data.</text>
</comment>